<dbReference type="GeneID" id="30145129"/>
<dbReference type="RefSeq" id="XP_018984261.1">
    <property type="nucleotide sequence ID" value="XM_019127276.1"/>
</dbReference>
<reference evidence="2" key="1">
    <citation type="submission" date="2016-05" db="EMBL/GenBank/DDBJ databases">
        <title>Comparative genomics of biotechnologically important yeasts.</title>
        <authorList>
            <consortium name="DOE Joint Genome Institute"/>
            <person name="Riley R."/>
            <person name="Haridas S."/>
            <person name="Wolfe K.H."/>
            <person name="Lopes M.R."/>
            <person name="Hittinger C.T."/>
            <person name="Goker M."/>
            <person name="Salamov A."/>
            <person name="Wisecaver J."/>
            <person name="Long T.M."/>
            <person name="Aerts A.L."/>
            <person name="Barry K."/>
            <person name="Choi C."/>
            <person name="Clum A."/>
            <person name="Coughlan A.Y."/>
            <person name="Deshpande S."/>
            <person name="Douglass A.P."/>
            <person name="Hanson S.J."/>
            <person name="Klenk H.-P."/>
            <person name="Labutti K."/>
            <person name="Lapidus A."/>
            <person name="Lindquist E."/>
            <person name="Lipzen A."/>
            <person name="Meier-Kolthoff J.P."/>
            <person name="Ohm R.A."/>
            <person name="Otillar R.P."/>
            <person name="Pangilinan J."/>
            <person name="Peng Y."/>
            <person name="Rokas A."/>
            <person name="Rosa C.A."/>
            <person name="Scheuner C."/>
            <person name="Sibirny A.A."/>
            <person name="Slot J.C."/>
            <person name="Stielow J.B."/>
            <person name="Sun H."/>
            <person name="Kurtzman C.P."/>
            <person name="Blackwell M."/>
            <person name="Grigoriev I.V."/>
            <person name="Jeffries T.W."/>
        </authorList>
    </citation>
    <scope>NUCLEOTIDE SEQUENCE [LARGE SCALE GENOMIC DNA]</scope>
    <source>
        <strain evidence="2">NRRL Y-12698</strain>
    </source>
</reference>
<name>A0A1E3QMN1_9ASCO</name>
<organism evidence="1 2">
    <name type="scientific">Babjeviella inositovora NRRL Y-12698</name>
    <dbReference type="NCBI Taxonomy" id="984486"/>
    <lineage>
        <taxon>Eukaryota</taxon>
        <taxon>Fungi</taxon>
        <taxon>Dikarya</taxon>
        <taxon>Ascomycota</taxon>
        <taxon>Saccharomycotina</taxon>
        <taxon>Pichiomycetes</taxon>
        <taxon>Serinales incertae sedis</taxon>
        <taxon>Babjeviella</taxon>
    </lineage>
</organism>
<protein>
    <submittedName>
        <fullName evidence="1">Uncharacterized protein</fullName>
    </submittedName>
</protein>
<evidence type="ECO:0000313" key="2">
    <source>
        <dbReference type="Proteomes" id="UP000094336"/>
    </source>
</evidence>
<dbReference type="AlphaFoldDB" id="A0A1E3QMN1"/>
<accession>A0A1E3QMN1</accession>
<keyword evidence="2" id="KW-1185">Reference proteome</keyword>
<evidence type="ECO:0000313" key="1">
    <source>
        <dbReference type="EMBL" id="ODQ78933.1"/>
    </source>
</evidence>
<dbReference type="Proteomes" id="UP000094336">
    <property type="component" value="Unassembled WGS sequence"/>
</dbReference>
<gene>
    <name evidence="1" type="ORF">BABINDRAFT_155154</name>
</gene>
<dbReference type="EMBL" id="KV454434">
    <property type="protein sequence ID" value="ODQ78933.1"/>
    <property type="molecule type" value="Genomic_DNA"/>
</dbReference>
<proteinExistence type="predicted"/>
<sequence>MGDFGAFDHPLKRRRTSPDMPDYFTRITQDLGFIHKAHIAMYGQLAKAFAALNALIPDTRDTSLLKLDVAWVAEKCADAVETLQGQTSAIERVSEDPVNYPYVAAFDESWRKFSREIFLDFTATMDALFEDATFYDWKTKRPQLVAVGEAVLKVTLPESLAAIRDERYFTVLQAVLEKRRQVLLEAVMTFIN</sequence>